<gene>
    <name evidence="2" type="primary">F2R</name>
</gene>
<feature type="transmembrane region" description="Helical" evidence="1">
    <location>
        <begin position="165"/>
        <end position="184"/>
    </location>
</feature>
<evidence type="ECO:0000313" key="3">
    <source>
        <dbReference type="Proteomes" id="UP000265100"/>
    </source>
</evidence>
<dbReference type="AlphaFoldDB" id="A0AAX7TUD8"/>
<feature type="transmembrane region" description="Helical" evidence="1">
    <location>
        <begin position="135"/>
        <end position="153"/>
    </location>
</feature>
<evidence type="ECO:0000256" key="1">
    <source>
        <dbReference type="SAM" id="Phobius"/>
    </source>
</evidence>
<proteinExistence type="predicted"/>
<feature type="transmembrane region" description="Helical" evidence="1">
    <location>
        <begin position="210"/>
        <end position="232"/>
    </location>
</feature>
<name>A0AAX7TUD8_ASTCA</name>
<reference evidence="2" key="1">
    <citation type="submission" date="2018-05" db="EMBL/GenBank/DDBJ databases">
        <authorList>
            <person name="Datahose"/>
        </authorList>
    </citation>
    <scope>NUCLEOTIDE SEQUENCE</scope>
</reference>
<sequence length="432" mass="49180">MANVDKLIILPHLIVFAFVLVGVVFLGHTLDHWCWSHGSEGLWEECGWSDVKVRDVTIPHSEQSGSFSRCERFAVDWSESQKKYDELDWQRIANATQTVACEIMKSQRKTVLIFVFLGIPSHLVFRSWLADMNQVSLACGFFIGTFVTGYPAVRLLAAKDQIYPLMINLAYFVTYCLLCCVRLIRFQCSAKTCYFLYVVIEFFGSNNRKFVAMTLQLAMSLLCILKLCYVFAANNAKCNGKCLPHDLPEKESETTIKDFMFLYITMVPYYNSLIQVYKHVTMSSWIFFCAVVELPIGLIFYLLVNKGLMLPQILTFTMAILSFQPLISPSGAHYKKSRFKTLLYWLHFSDQCGSNFLLSVLISHRNLGVSVCSSASGTGAIVAPFLLYRLASMWLELPLVLYSVMLMWYSVQEMSIVALPEIIELICRNVSG</sequence>
<keyword evidence="3" id="KW-1185">Reference proteome</keyword>
<evidence type="ECO:0000313" key="2">
    <source>
        <dbReference type="Ensembl" id="ENSACLP00000060090.1"/>
    </source>
</evidence>
<feature type="transmembrane region" description="Helical" evidence="1">
    <location>
        <begin position="285"/>
        <end position="304"/>
    </location>
</feature>
<dbReference type="GeneTree" id="ENSGT00940000155089"/>
<protein>
    <submittedName>
        <fullName evidence="2">Uncharacterized protein</fullName>
    </submittedName>
</protein>
<feature type="transmembrane region" description="Helical" evidence="1">
    <location>
        <begin position="6"/>
        <end position="27"/>
    </location>
</feature>
<dbReference type="Proteomes" id="UP000265100">
    <property type="component" value="Chromosome 19"/>
</dbReference>
<reference evidence="2" key="2">
    <citation type="submission" date="2025-08" db="UniProtKB">
        <authorList>
            <consortium name="Ensembl"/>
        </authorList>
    </citation>
    <scope>IDENTIFICATION</scope>
</reference>
<feature type="transmembrane region" description="Helical" evidence="1">
    <location>
        <begin position="310"/>
        <end position="330"/>
    </location>
</feature>
<dbReference type="Ensembl" id="ENSACLT00000093502.1">
    <property type="protein sequence ID" value="ENSACLP00000060090.1"/>
    <property type="gene ID" value="ENSACLG00000038343.1"/>
</dbReference>
<keyword evidence="1" id="KW-1133">Transmembrane helix</keyword>
<organism evidence="2 3">
    <name type="scientific">Astatotilapia calliptera</name>
    <name type="common">Eastern happy</name>
    <name type="synonym">Chromis callipterus</name>
    <dbReference type="NCBI Taxonomy" id="8154"/>
    <lineage>
        <taxon>Eukaryota</taxon>
        <taxon>Metazoa</taxon>
        <taxon>Chordata</taxon>
        <taxon>Craniata</taxon>
        <taxon>Vertebrata</taxon>
        <taxon>Euteleostomi</taxon>
        <taxon>Actinopterygii</taxon>
        <taxon>Neopterygii</taxon>
        <taxon>Teleostei</taxon>
        <taxon>Neoteleostei</taxon>
        <taxon>Acanthomorphata</taxon>
        <taxon>Ovalentaria</taxon>
        <taxon>Cichlomorphae</taxon>
        <taxon>Cichliformes</taxon>
        <taxon>Cichlidae</taxon>
        <taxon>African cichlids</taxon>
        <taxon>Pseudocrenilabrinae</taxon>
        <taxon>Haplochromini</taxon>
        <taxon>Astatotilapia</taxon>
    </lineage>
</organism>
<reference evidence="2" key="3">
    <citation type="submission" date="2025-09" db="UniProtKB">
        <authorList>
            <consortium name="Ensembl"/>
        </authorList>
    </citation>
    <scope>IDENTIFICATION</scope>
</reference>
<keyword evidence="1" id="KW-0812">Transmembrane</keyword>
<accession>A0AAX7TUD8</accession>
<feature type="transmembrane region" description="Helical" evidence="1">
    <location>
        <begin position="111"/>
        <end position="129"/>
    </location>
</feature>
<keyword evidence="1" id="KW-0472">Membrane</keyword>